<evidence type="ECO:0000256" key="2">
    <source>
        <dbReference type="ARBA" id="ARBA00022448"/>
    </source>
</evidence>
<comment type="caution">
    <text evidence="9">The sequence shown here is derived from an EMBL/GenBank/DDBJ whole genome shotgun (WGS) entry which is preliminary data.</text>
</comment>
<evidence type="ECO:0000256" key="3">
    <source>
        <dbReference type="ARBA" id="ARBA00022475"/>
    </source>
</evidence>
<dbReference type="InterPro" id="IPR035906">
    <property type="entry name" value="MetI-like_sf"/>
</dbReference>
<dbReference type="GO" id="GO:0055085">
    <property type="term" value="P:transmembrane transport"/>
    <property type="evidence" value="ECO:0007669"/>
    <property type="project" value="InterPro"/>
</dbReference>
<evidence type="ECO:0000256" key="7">
    <source>
        <dbReference type="RuleBase" id="RU363032"/>
    </source>
</evidence>
<feature type="transmembrane region" description="Helical" evidence="7">
    <location>
        <begin position="273"/>
        <end position="297"/>
    </location>
</feature>
<feature type="transmembrane region" description="Helical" evidence="7">
    <location>
        <begin position="227"/>
        <end position="253"/>
    </location>
</feature>
<dbReference type="PROSITE" id="PS50928">
    <property type="entry name" value="ABC_TM1"/>
    <property type="match status" value="1"/>
</dbReference>
<evidence type="ECO:0000313" key="10">
    <source>
        <dbReference type="Proteomes" id="UP000318834"/>
    </source>
</evidence>
<keyword evidence="4 7" id="KW-0812">Transmembrane</keyword>
<evidence type="ECO:0000256" key="6">
    <source>
        <dbReference type="ARBA" id="ARBA00023136"/>
    </source>
</evidence>
<dbReference type="EMBL" id="VBAP01000008">
    <property type="protein sequence ID" value="TMI77001.1"/>
    <property type="molecule type" value="Genomic_DNA"/>
</dbReference>
<dbReference type="PANTHER" id="PTHR43163:SF6">
    <property type="entry name" value="DIPEPTIDE TRANSPORT SYSTEM PERMEASE PROTEIN DPPB-RELATED"/>
    <property type="match status" value="1"/>
</dbReference>
<protein>
    <submittedName>
        <fullName evidence="9">ABC transporter permease</fullName>
    </submittedName>
</protein>
<dbReference type="Pfam" id="PF19300">
    <property type="entry name" value="BPD_transp_1_N"/>
    <property type="match status" value="1"/>
</dbReference>
<dbReference type="InterPro" id="IPR000515">
    <property type="entry name" value="MetI-like"/>
</dbReference>
<keyword evidence="2 7" id="KW-0813">Transport</keyword>
<dbReference type="AlphaFoldDB" id="A0A537J0B6"/>
<feature type="transmembrane region" description="Helical" evidence="7">
    <location>
        <begin position="99"/>
        <end position="120"/>
    </location>
</feature>
<dbReference type="Pfam" id="PF00528">
    <property type="entry name" value="BPD_transp_1"/>
    <property type="match status" value="1"/>
</dbReference>
<feature type="transmembrane region" description="Helical" evidence="7">
    <location>
        <begin position="9"/>
        <end position="30"/>
    </location>
</feature>
<name>A0A537J0B6_9BACT</name>
<gene>
    <name evidence="9" type="ORF">E6H05_01910</name>
</gene>
<keyword evidence="3" id="KW-1003">Cell membrane</keyword>
<keyword evidence="6 7" id="KW-0472">Membrane</keyword>
<dbReference type="Proteomes" id="UP000318834">
    <property type="component" value="Unassembled WGS sequence"/>
</dbReference>
<sequence length="306" mass="32761">MGRYVLRRVLYALPTLLGVTLAVFLLVRLIPGDPGRIIAGLLASDEEVQRLRIELGLDRPLPEQYVRFLAGVLSGDFGLSAVTRTPVIVEIGIRMRATMMLAVTSTAIAVAAGVSAGVLAATYHNTAVDYSVMVVALGGVSVPVFWLGIMLMLLFAVHLHWLPAGGIGTPAHLVLPALTLAAFSTAIVARMTRGSLLETLGLDFVRTARAKGMGEWTVIIRHALRNALIPVITVVGLQFGTLLGGAVLTETTFAWPGLGRLLVSAITARDYPVIQGIVIVFAAMFVVVNLVTDLLYVTIDPRIRYE</sequence>
<evidence type="ECO:0000256" key="5">
    <source>
        <dbReference type="ARBA" id="ARBA00022989"/>
    </source>
</evidence>
<keyword evidence="5 7" id="KW-1133">Transmembrane helix</keyword>
<evidence type="ECO:0000256" key="4">
    <source>
        <dbReference type="ARBA" id="ARBA00022692"/>
    </source>
</evidence>
<proteinExistence type="inferred from homology"/>
<organism evidence="9 10">
    <name type="scientific">Candidatus Segetimicrobium genomatis</name>
    <dbReference type="NCBI Taxonomy" id="2569760"/>
    <lineage>
        <taxon>Bacteria</taxon>
        <taxon>Bacillati</taxon>
        <taxon>Candidatus Sysuimicrobiota</taxon>
        <taxon>Candidatus Sysuimicrobiia</taxon>
        <taxon>Candidatus Sysuimicrobiales</taxon>
        <taxon>Candidatus Segetimicrobiaceae</taxon>
        <taxon>Candidatus Segetimicrobium</taxon>
    </lineage>
</organism>
<accession>A0A537J0B6</accession>
<dbReference type="InterPro" id="IPR045621">
    <property type="entry name" value="BPD_transp_1_N"/>
</dbReference>
<evidence type="ECO:0000256" key="1">
    <source>
        <dbReference type="ARBA" id="ARBA00004651"/>
    </source>
</evidence>
<feature type="transmembrane region" description="Helical" evidence="7">
    <location>
        <begin position="132"/>
        <end position="159"/>
    </location>
</feature>
<dbReference type="SUPFAM" id="SSF161098">
    <property type="entry name" value="MetI-like"/>
    <property type="match status" value="1"/>
</dbReference>
<comment type="similarity">
    <text evidence="7">Belongs to the binding-protein-dependent transport system permease family.</text>
</comment>
<evidence type="ECO:0000259" key="8">
    <source>
        <dbReference type="PROSITE" id="PS50928"/>
    </source>
</evidence>
<dbReference type="CDD" id="cd06261">
    <property type="entry name" value="TM_PBP2"/>
    <property type="match status" value="1"/>
</dbReference>
<feature type="transmembrane region" description="Helical" evidence="7">
    <location>
        <begin position="171"/>
        <end position="189"/>
    </location>
</feature>
<evidence type="ECO:0000313" key="9">
    <source>
        <dbReference type="EMBL" id="TMI77001.1"/>
    </source>
</evidence>
<reference evidence="9 10" key="1">
    <citation type="journal article" date="2019" name="Nat. Microbiol.">
        <title>Mediterranean grassland soil C-N compound turnover is dependent on rainfall and depth, and is mediated by genomically divergent microorganisms.</title>
        <authorList>
            <person name="Diamond S."/>
            <person name="Andeer P.F."/>
            <person name="Li Z."/>
            <person name="Crits-Christoph A."/>
            <person name="Burstein D."/>
            <person name="Anantharaman K."/>
            <person name="Lane K.R."/>
            <person name="Thomas B.C."/>
            <person name="Pan C."/>
            <person name="Northen T.R."/>
            <person name="Banfield J.F."/>
        </authorList>
    </citation>
    <scope>NUCLEOTIDE SEQUENCE [LARGE SCALE GENOMIC DNA]</scope>
    <source>
        <strain evidence="9">NP_8</strain>
    </source>
</reference>
<dbReference type="Gene3D" id="1.10.3720.10">
    <property type="entry name" value="MetI-like"/>
    <property type="match status" value="1"/>
</dbReference>
<dbReference type="GO" id="GO:0005886">
    <property type="term" value="C:plasma membrane"/>
    <property type="evidence" value="ECO:0007669"/>
    <property type="project" value="UniProtKB-SubCell"/>
</dbReference>
<dbReference type="PANTHER" id="PTHR43163">
    <property type="entry name" value="DIPEPTIDE TRANSPORT SYSTEM PERMEASE PROTEIN DPPB-RELATED"/>
    <property type="match status" value="1"/>
</dbReference>
<feature type="domain" description="ABC transmembrane type-1" evidence="8">
    <location>
        <begin position="95"/>
        <end position="296"/>
    </location>
</feature>
<comment type="subcellular location">
    <subcellularLocation>
        <location evidence="1 7">Cell membrane</location>
        <topology evidence="1 7">Multi-pass membrane protein</topology>
    </subcellularLocation>
</comment>